<dbReference type="Pfam" id="PF01408">
    <property type="entry name" value="GFO_IDH_MocA"/>
    <property type="match status" value="1"/>
</dbReference>
<dbReference type="InterPro" id="IPR001509">
    <property type="entry name" value="Epimerase_deHydtase"/>
</dbReference>
<proteinExistence type="predicted"/>
<evidence type="ECO:0000259" key="3">
    <source>
        <dbReference type="Pfam" id="PF22725"/>
    </source>
</evidence>
<organism evidence="4 5">
    <name type="scientific">Bradyrhizobium lablabi</name>
    <dbReference type="NCBI Taxonomy" id="722472"/>
    <lineage>
        <taxon>Bacteria</taxon>
        <taxon>Pseudomonadati</taxon>
        <taxon>Pseudomonadota</taxon>
        <taxon>Alphaproteobacteria</taxon>
        <taxon>Hyphomicrobiales</taxon>
        <taxon>Nitrobacteraceae</taxon>
        <taxon>Bradyrhizobium</taxon>
    </lineage>
</organism>
<evidence type="ECO:0000259" key="2">
    <source>
        <dbReference type="Pfam" id="PF01408"/>
    </source>
</evidence>
<dbReference type="PANTHER" id="PTHR43377:SF1">
    <property type="entry name" value="BILIVERDIN REDUCTASE A"/>
    <property type="match status" value="1"/>
</dbReference>
<dbReference type="Gene3D" id="3.40.50.720">
    <property type="entry name" value="NAD(P)-binding Rossmann-like Domain"/>
    <property type="match status" value="2"/>
</dbReference>
<dbReference type="GO" id="GO:0000166">
    <property type="term" value="F:nucleotide binding"/>
    <property type="evidence" value="ECO:0007669"/>
    <property type="project" value="InterPro"/>
</dbReference>
<protein>
    <submittedName>
        <fullName evidence="4">Predicted dehydrogenase</fullName>
    </submittedName>
</protein>
<dbReference type="InterPro" id="IPR000683">
    <property type="entry name" value="Gfo/Idh/MocA-like_OxRdtase_N"/>
</dbReference>
<accession>A0A1H4RLX2</accession>
<dbReference type="EMBL" id="FNTI01000001">
    <property type="protein sequence ID" value="SEC32661.1"/>
    <property type="molecule type" value="Genomic_DNA"/>
</dbReference>
<dbReference type="Pfam" id="PF22725">
    <property type="entry name" value="GFO_IDH_MocA_C3"/>
    <property type="match status" value="1"/>
</dbReference>
<dbReference type="Proteomes" id="UP000183208">
    <property type="component" value="Unassembled WGS sequence"/>
</dbReference>
<evidence type="ECO:0000313" key="4">
    <source>
        <dbReference type="EMBL" id="SEC32661.1"/>
    </source>
</evidence>
<dbReference type="RefSeq" id="WP_074816656.1">
    <property type="nucleotide sequence ID" value="NZ_FNTI01000001.1"/>
</dbReference>
<gene>
    <name evidence="4" type="ORF">SAMN05444171_1150</name>
</gene>
<dbReference type="Pfam" id="PF01370">
    <property type="entry name" value="Epimerase"/>
    <property type="match status" value="1"/>
</dbReference>
<dbReference type="SUPFAM" id="SSF51735">
    <property type="entry name" value="NAD(P)-binding Rossmann-fold domains"/>
    <property type="match status" value="2"/>
</dbReference>
<dbReference type="AlphaFoldDB" id="A0A1H4RLX2"/>
<reference evidence="4 5" key="1">
    <citation type="submission" date="2016-10" db="EMBL/GenBank/DDBJ databases">
        <authorList>
            <person name="de Groot N.N."/>
        </authorList>
    </citation>
    <scope>NUCLEOTIDE SEQUENCE [LARGE SCALE GENOMIC DNA]</scope>
    <source>
        <strain evidence="4 5">GAS522</strain>
    </source>
</reference>
<dbReference type="SUPFAM" id="SSF55347">
    <property type="entry name" value="Glyceraldehyde-3-phosphate dehydrogenase-like, C-terminal domain"/>
    <property type="match status" value="1"/>
</dbReference>
<name>A0A1H4RLX2_9BRAD</name>
<evidence type="ECO:0000259" key="1">
    <source>
        <dbReference type="Pfam" id="PF01370"/>
    </source>
</evidence>
<feature type="domain" description="NAD-dependent epimerase/dehydratase" evidence="1">
    <location>
        <begin position="393"/>
        <end position="617"/>
    </location>
</feature>
<dbReference type="InterPro" id="IPR055170">
    <property type="entry name" value="GFO_IDH_MocA-like_dom"/>
</dbReference>
<evidence type="ECO:0000313" key="5">
    <source>
        <dbReference type="Proteomes" id="UP000183208"/>
    </source>
</evidence>
<feature type="domain" description="GFO/IDH/MocA-like oxidoreductase" evidence="3">
    <location>
        <begin position="143"/>
        <end position="241"/>
    </location>
</feature>
<dbReference type="InterPro" id="IPR051450">
    <property type="entry name" value="Gfo/Idh/MocA_Oxidoreductases"/>
</dbReference>
<dbReference type="PANTHER" id="PTHR43377">
    <property type="entry name" value="BILIVERDIN REDUCTASE A"/>
    <property type="match status" value="1"/>
</dbReference>
<feature type="domain" description="Gfo/Idh/MocA-like oxidoreductase N-terminal" evidence="2">
    <location>
        <begin position="16"/>
        <end position="135"/>
    </location>
</feature>
<sequence length="725" mass="80578">MTDNLVNRGPAISGPIRTAIVGTGYIAEFHARAIREVADVQLVATCDANLGRAKAFAGGWNIPLAFDSLSKMLQETRIDCVHILTPPDLHFSLAKTALEAGVHVFLEKPMCTSTAEADELVRLAAERGLYVGVSHNFLFSAAFQRLREAVHSGKLGLIDHITINHFYELGQIRFGPFDNWMLRNPGNVILETGPHLVSALLDLAGPPEALSVRADRKIALPNGAEIYRRWRVRTTAGRTAIDLNVNFAPGFPQRTIYVRGLFGSALLDFDADTCVIDQRTPLDVDFDRFKRSRAIARQMRTQALSVLARYGLGKLKLMRRGNPYQNSIQDSTAAFYATIRNGQPLDGRIAGSTGRDVIEHCVGIIEASAIDKSATICDQLRADRPALAAKPTVLVLGGAGFIGKELIRHLLAAGYCVRAMVRGSPLPLDEFRSDHFEVVRGDIGTRADLERAMPGIEFVYHLAHAQCKTWDEYLAKDVEPTRLVGEVCLAAGVKRLIYTGTIDSYYAGAKAGTITEAMPLDPEIRRRNYYARAKAVAEDILADMSRNRQLPLVILRPGIVIGRGGNPFHWGVGRFSENVCEVWGDGRNKLPFVLVTDVAAALVKSIQVPGIEGKSYNLIDEPLLSARDYLQELEQRGDLTLSVIYQPIWKFYLADLAKWAIKVLVKHPDRFRKPSYADWESRTQKAYFDCARTRTELDWNPASDRKRMFDEGIRVALEPWLEATR</sequence>
<dbReference type="Gene3D" id="3.30.360.10">
    <property type="entry name" value="Dihydrodipicolinate Reductase, domain 2"/>
    <property type="match status" value="1"/>
</dbReference>
<dbReference type="InterPro" id="IPR036291">
    <property type="entry name" value="NAD(P)-bd_dom_sf"/>
</dbReference>
<dbReference type="OrthoDB" id="9781031at2"/>